<protein>
    <submittedName>
        <fullName evidence="2">Amidohydrolase</fullName>
        <ecNumber evidence="2">3.5.-.-</ecNumber>
    </submittedName>
</protein>
<keyword evidence="2" id="KW-0378">Hydrolase</keyword>
<gene>
    <name evidence="2" type="ORF">ACFQ19_15420</name>
</gene>
<dbReference type="SUPFAM" id="SSF51556">
    <property type="entry name" value="Metallo-dependent hydrolases"/>
    <property type="match status" value="1"/>
</dbReference>
<proteinExistence type="predicted"/>
<dbReference type="InterPro" id="IPR033932">
    <property type="entry name" value="YtcJ-like"/>
</dbReference>
<dbReference type="PANTHER" id="PTHR22642">
    <property type="entry name" value="IMIDAZOLONEPROPIONASE"/>
    <property type="match status" value="1"/>
</dbReference>
<name>A0ABW3NK45_9BACI</name>
<dbReference type="CDD" id="cd01300">
    <property type="entry name" value="YtcJ_like"/>
    <property type="match status" value="1"/>
</dbReference>
<keyword evidence="3" id="KW-1185">Reference proteome</keyword>
<evidence type="ECO:0000313" key="3">
    <source>
        <dbReference type="Proteomes" id="UP001597041"/>
    </source>
</evidence>
<dbReference type="SUPFAM" id="SSF51338">
    <property type="entry name" value="Composite domain of metallo-dependent hydrolases"/>
    <property type="match status" value="1"/>
</dbReference>
<dbReference type="Gene3D" id="2.30.40.10">
    <property type="entry name" value="Urease, subunit C, domain 1"/>
    <property type="match status" value="1"/>
</dbReference>
<dbReference type="Gene3D" id="3.10.310.70">
    <property type="match status" value="1"/>
</dbReference>
<dbReference type="PANTHER" id="PTHR22642:SF2">
    <property type="entry name" value="PROTEIN LONG AFTER FAR-RED 3"/>
    <property type="match status" value="1"/>
</dbReference>
<accession>A0ABW3NK45</accession>
<dbReference type="InterPro" id="IPR011059">
    <property type="entry name" value="Metal-dep_hydrolase_composite"/>
</dbReference>
<evidence type="ECO:0000259" key="1">
    <source>
        <dbReference type="Pfam" id="PF07969"/>
    </source>
</evidence>
<dbReference type="InterPro" id="IPR032466">
    <property type="entry name" value="Metal_Hydrolase"/>
</dbReference>
<organism evidence="2 3">
    <name type="scientific">Oceanobacillus locisalsi</name>
    <dbReference type="NCBI Taxonomy" id="546107"/>
    <lineage>
        <taxon>Bacteria</taxon>
        <taxon>Bacillati</taxon>
        <taxon>Bacillota</taxon>
        <taxon>Bacilli</taxon>
        <taxon>Bacillales</taxon>
        <taxon>Bacillaceae</taxon>
        <taxon>Oceanobacillus</taxon>
    </lineage>
</organism>
<dbReference type="Pfam" id="PF07969">
    <property type="entry name" value="Amidohydro_3"/>
    <property type="match status" value="1"/>
</dbReference>
<dbReference type="Proteomes" id="UP001597041">
    <property type="component" value="Unassembled WGS sequence"/>
</dbReference>
<feature type="domain" description="Amidohydrolase 3" evidence="1">
    <location>
        <begin position="50"/>
        <end position="528"/>
    </location>
</feature>
<evidence type="ECO:0000313" key="2">
    <source>
        <dbReference type="EMBL" id="MFD1067394.1"/>
    </source>
</evidence>
<dbReference type="Gene3D" id="3.20.20.140">
    <property type="entry name" value="Metal-dependent hydrolases"/>
    <property type="match status" value="1"/>
</dbReference>
<reference evidence="3" key="1">
    <citation type="journal article" date="2019" name="Int. J. Syst. Evol. Microbiol.">
        <title>The Global Catalogue of Microorganisms (GCM) 10K type strain sequencing project: providing services to taxonomists for standard genome sequencing and annotation.</title>
        <authorList>
            <consortium name="The Broad Institute Genomics Platform"/>
            <consortium name="The Broad Institute Genome Sequencing Center for Infectious Disease"/>
            <person name="Wu L."/>
            <person name="Ma J."/>
        </authorList>
    </citation>
    <scope>NUCLEOTIDE SEQUENCE [LARGE SCALE GENOMIC DNA]</scope>
    <source>
        <strain evidence="3">CCUG 56608</strain>
    </source>
</reference>
<comment type="caution">
    <text evidence="2">The sequence shown here is derived from an EMBL/GenBank/DDBJ whole genome shotgun (WGS) entry which is preliminary data.</text>
</comment>
<dbReference type="GO" id="GO:0016787">
    <property type="term" value="F:hydrolase activity"/>
    <property type="evidence" value="ECO:0007669"/>
    <property type="project" value="UniProtKB-KW"/>
</dbReference>
<dbReference type="InterPro" id="IPR013108">
    <property type="entry name" value="Amidohydro_3"/>
</dbReference>
<dbReference type="EMBL" id="JBHTKK010000022">
    <property type="protein sequence ID" value="MFD1067394.1"/>
    <property type="molecule type" value="Genomic_DNA"/>
</dbReference>
<sequence>MITIYTNGVIHTFQASQPIVEAVVIKDGRFIDMGSTRQMLAFWRAKSDIVIDLGGKTATPGLTDTHLHLSLQAMKVIDLDVTGVTRKADFLHNIKKHGETLEKGEWLLGAGWDENLFTDGGLPTKEELDAVAPHHPLFITRICEHAAVVNSKALEEIHYSSTMPLPDGGDIVTDANGSPTGLVLESASALFKAQIPEKSYQTWKKALRQTITSAISYGLTSVHSNDPAYLGGLQQTYQLYHALLNEENMGLRTNLLIDYPFLEDLHAEGMYAGYGNDTLQIGAVKIFADGAFGRRTALLKEAYADQPGQYGEALLTQDTLYAVVKRARELSMPVAVHAIGDQALENVLDILDQFPQAAYRDRLIHAQVVNQELVKRLADPGRIVDIQPRFLASDYPWVTDRLGSARMPDAYAWKTMLDAGVICGGGSDAPVEPLNPLLGIHAAVTRKAPGESHNGWYPEQKLSMQEAFYLFTKYAAYTTNEEKVKGTISRGKLADMTVYSADPFQMKNADELLDTSVELTIINGEVRYRKE</sequence>
<dbReference type="EC" id="3.5.-.-" evidence="2"/>
<dbReference type="RefSeq" id="WP_379593497.1">
    <property type="nucleotide sequence ID" value="NZ_JBHTKK010000022.1"/>
</dbReference>